<dbReference type="EMBL" id="VULX01000013">
    <property type="protein sequence ID" value="MSR91643.1"/>
    <property type="molecule type" value="Genomic_DNA"/>
</dbReference>
<accession>A0A7X2MZ07</accession>
<evidence type="ECO:0000256" key="1">
    <source>
        <dbReference type="ARBA" id="ARBA00011073"/>
    </source>
</evidence>
<evidence type="ECO:0000256" key="2">
    <source>
        <dbReference type="ARBA" id="ARBA00022670"/>
    </source>
</evidence>
<dbReference type="InterPro" id="IPR036852">
    <property type="entry name" value="Peptidase_S8/S53_dom_sf"/>
</dbReference>
<reference evidence="7 8" key="1">
    <citation type="submission" date="2019-08" db="EMBL/GenBank/DDBJ databases">
        <title>In-depth cultivation of the pig gut microbiome towards novel bacterial diversity and tailored functional studies.</title>
        <authorList>
            <person name="Wylensek D."/>
            <person name="Hitch T.C.A."/>
            <person name="Clavel T."/>
        </authorList>
    </citation>
    <scope>NUCLEOTIDE SEQUENCE [LARGE SCALE GENOMIC DNA]</scope>
    <source>
        <strain evidence="7 8">WCA-383-APC-5B</strain>
    </source>
</reference>
<dbReference type="SUPFAM" id="SSF52743">
    <property type="entry name" value="Subtilisin-like"/>
    <property type="match status" value="1"/>
</dbReference>
<evidence type="ECO:0000313" key="8">
    <source>
        <dbReference type="Proteomes" id="UP000460287"/>
    </source>
</evidence>
<dbReference type="InterPro" id="IPR015500">
    <property type="entry name" value="Peptidase_S8_subtilisin-rel"/>
</dbReference>
<dbReference type="RefSeq" id="WP_154531540.1">
    <property type="nucleotide sequence ID" value="NZ_JAQXTV010000037.1"/>
</dbReference>
<feature type="domain" description="Peptidase S8/S53" evidence="6">
    <location>
        <begin position="108"/>
        <end position="393"/>
    </location>
</feature>
<keyword evidence="4 5" id="KW-0720">Serine protease</keyword>
<dbReference type="InterPro" id="IPR023827">
    <property type="entry name" value="Peptidase_S8_Asp-AS"/>
</dbReference>
<protein>
    <submittedName>
        <fullName evidence="7">S8 family serine peptidase</fullName>
    </submittedName>
</protein>
<dbReference type="InterPro" id="IPR022398">
    <property type="entry name" value="Peptidase_S8_His-AS"/>
</dbReference>
<gene>
    <name evidence="7" type="ORF">FYJ33_09535</name>
</gene>
<sequence length="402" mass="45387">MFKRKLEENLLYCVKRNIYKKYRVLIKYNNFSDKIISKIEKSNGTVYSSLKHICLICAEVKSLTLNRLIEMPEVTYVCFDDYCHICASPIGIEPANGLRFSHNYKLCGKNISIALIDTGVYPHKDLTEPVNRIIYFNDIINNIHYPYDDNGHGTFIAGIMCGSGLYCNNMYKGLATKSNLYVYKCFDAKGKGFVSDILYALDIIIDMYEEANIKIICLAAEYLSYNSFIINAFNDMFKKCCDKNIIVVVPSGSSKNSDCSIKGFATSKYCFTIGGYDTYKTDKPYEYSSSGPYLKLTKPEFVAAASNITSLNSDVTFVSERRGIKLYPSKLEKLYTVYSGTSCSSAYICSIIALLFEDNINLTFNDILSLFKLSAVSPDINKEYVTKNMVGYGLIDPTQILK</sequence>
<dbReference type="PANTHER" id="PTHR43806">
    <property type="entry name" value="PEPTIDASE S8"/>
    <property type="match status" value="1"/>
</dbReference>
<comment type="similarity">
    <text evidence="1 5">Belongs to the peptidase S8 family.</text>
</comment>
<keyword evidence="3 5" id="KW-0378">Hydrolase</keyword>
<dbReference type="PROSITE" id="PS00136">
    <property type="entry name" value="SUBTILASE_ASP"/>
    <property type="match status" value="1"/>
</dbReference>
<organism evidence="7 8">
    <name type="scientific">Inconstantimicrobium porci</name>
    <dbReference type="NCBI Taxonomy" id="2652291"/>
    <lineage>
        <taxon>Bacteria</taxon>
        <taxon>Bacillati</taxon>
        <taxon>Bacillota</taxon>
        <taxon>Clostridia</taxon>
        <taxon>Eubacteriales</taxon>
        <taxon>Clostridiaceae</taxon>
        <taxon>Inconstantimicrobium</taxon>
    </lineage>
</organism>
<dbReference type="InterPro" id="IPR000209">
    <property type="entry name" value="Peptidase_S8/S53_dom"/>
</dbReference>
<dbReference type="InterPro" id="IPR050131">
    <property type="entry name" value="Peptidase_S8_subtilisin-like"/>
</dbReference>
<feature type="active site" description="Charge relay system" evidence="5">
    <location>
        <position position="342"/>
    </location>
</feature>
<dbReference type="PRINTS" id="PR00723">
    <property type="entry name" value="SUBTILISIN"/>
</dbReference>
<name>A0A7X2MZ07_9CLOT</name>
<dbReference type="Proteomes" id="UP000460287">
    <property type="component" value="Unassembled WGS sequence"/>
</dbReference>
<proteinExistence type="inferred from homology"/>
<dbReference type="PROSITE" id="PS51892">
    <property type="entry name" value="SUBTILASE"/>
    <property type="match status" value="1"/>
</dbReference>
<dbReference type="PROSITE" id="PS00137">
    <property type="entry name" value="SUBTILASE_HIS"/>
    <property type="match status" value="1"/>
</dbReference>
<dbReference type="AlphaFoldDB" id="A0A7X2MZ07"/>
<dbReference type="Pfam" id="PF00082">
    <property type="entry name" value="Peptidase_S8"/>
    <property type="match status" value="1"/>
</dbReference>
<evidence type="ECO:0000256" key="4">
    <source>
        <dbReference type="ARBA" id="ARBA00022825"/>
    </source>
</evidence>
<dbReference type="GO" id="GO:0004252">
    <property type="term" value="F:serine-type endopeptidase activity"/>
    <property type="evidence" value="ECO:0007669"/>
    <property type="project" value="UniProtKB-UniRule"/>
</dbReference>
<evidence type="ECO:0000256" key="5">
    <source>
        <dbReference type="PROSITE-ProRule" id="PRU01240"/>
    </source>
</evidence>
<evidence type="ECO:0000313" key="7">
    <source>
        <dbReference type="EMBL" id="MSR91643.1"/>
    </source>
</evidence>
<keyword evidence="8" id="KW-1185">Reference proteome</keyword>
<feature type="active site" description="Charge relay system" evidence="5">
    <location>
        <position position="152"/>
    </location>
</feature>
<comment type="caution">
    <text evidence="7">The sequence shown here is derived from an EMBL/GenBank/DDBJ whole genome shotgun (WGS) entry which is preliminary data.</text>
</comment>
<evidence type="ECO:0000256" key="3">
    <source>
        <dbReference type="ARBA" id="ARBA00022801"/>
    </source>
</evidence>
<keyword evidence="2 5" id="KW-0645">Protease</keyword>
<feature type="active site" description="Charge relay system" evidence="5">
    <location>
        <position position="117"/>
    </location>
</feature>
<dbReference type="PANTHER" id="PTHR43806:SF11">
    <property type="entry name" value="CEREVISIN-RELATED"/>
    <property type="match status" value="1"/>
</dbReference>
<evidence type="ECO:0000259" key="6">
    <source>
        <dbReference type="Pfam" id="PF00082"/>
    </source>
</evidence>
<dbReference type="GO" id="GO:0006508">
    <property type="term" value="P:proteolysis"/>
    <property type="evidence" value="ECO:0007669"/>
    <property type="project" value="UniProtKB-KW"/>
</dbReference>
<dbReference type="Gene3D" id="3.40.50.200">
    <property type="entry name" value="Peptidase S8/S53 domain"/>
    <property type="match status" value="1"/>
</dbReference>